<gene>
    <name evidence="1" type="ORF">PVL29_004710</name>
</gene>
<accession>A0AA39A9P7</accession>
<sequence>MDSHIDARLGRMETQMDDLTFFIDGFSKVIGFGFNTRALTIAHETMPIPYTLSDAATKIFTSTIDILDSTGQVDGEIFIQAINTGVDDGGEVVTPILEIHDHATTPMLEDIDQVATLVSEKTNKVVDSVIGA</sequence>
<reference evidence="1 2" key="1">
    <citation type="journal article" date="2023" name="BMC Biotechnol.">
        <title>Vitis rotundifolia cv Carlos genome sequencing.</title>
        <authorList>
            <person name="Huff M."/>
            <person name="Hulse-Kemp A."/>
            <person name="Scheffler B."/>
            <person name="Youngblood R."/>
            <person name="Simpson S."/>
            <person name="Babiker E."/>
            <person name="Staton M."/>
        </authorList>
    </citation>
    <scope>NUCLEOTIDE SEQUENCE [LARGE SCALE GENOMIC DNA]</scope>
    <source>
        <tissue evidence="1">Leaf</tissue>
    </source>
</reference>
<evidence type="ECO:0000313" key="2">
    <source>
        <dbReference type="Proteomes" id="UP001168098"/>
    </source>
</evidence>
<proteinExistence type="predicted"/>
<protein>
    <submittedName>
        <fullName evidence="1">Uncharacterized protein</fullName>
    </submittedName>
</protein>
<name>A0AA39A9P7_VITRO</name>
<organism evidence="1 2">
    <name type="scientific">Vitis rotundifolia</name>
    <name type="common">Muscadine grape</name>
    <dbReference type="NCBI Taxonomy" id="103349"/>
    <lineage>
        <taxon>Eukaryota</taxon>
        <taxon>Viridiplantae</taxon>
        <taxon>Streptophyta</taxon>
        <taxon>Embryophyta</taxon>
        <taxon>Tracheophyta</taxon>
        <taxon>Spermatophyta</taxon>
        <taxon>Magnoliopsida</taxon>
        <taxon>eudicotyledons</taxon>
        <taxon>Gunneridae</taxon>
        <taxon>Pentapetalae</taxon>
        <taxon>rosids</taxon>
        <taxon>Vitales</taxon>
        <taxon>Vitaceae</taxon>
        <taxon>Viteae</taxon>
        <taxon>Vitis</taxon>
    </lineage>
</organism>
<dbReference type="AlphaFoldDB" id="A0AA39A9P7"/>
<evidence type="ECO:0000313" key="1">
    <source>
        <dbReference type="EMBL" id="KAJ9703055.1"/>
    </source>
</evidence>
<dbReference type="EMBL" id="JARBHA010000004">
    <property type="protein sequence ID" value="KAJ9703055.1"/>
    <property type="molecule type" value="Genomic_DNA"/>
</dbReference>
<comment type="caution">
    <text evidence="1">The sequence shown here is derived from an EMBL/GenBank/DDBJ whole genome shotgun (WGS) entry which is preliminary data.</text>
</comment>
<keyword evidence="2" id="KW-1185">Reference proteome</keyword>
<dbReference type="Proteomes" id="UP001168098">
    <property type="component" value="Unassembled WGS sequence"/>
</dbReference>